<feature type="transmembrane region" description="Helical" evidence="4">
    <location>
        <begin position="284"/>
        <end position="303"/>
    </location>
</feature>
<organism evidence="6 7">
    <name type="scientific">Skermanella cutis</name>
    <dbReference type="NCBI Taxonomy" id="2775420"/>
    <lineage>
        <taxon>Bacteria</taxon>
        <taxon>Pseudomonadati</taxon>
        <taxon>Pseudomonadota</taxon>
        <taxon>Alphaproteobacteria</taxon>
        <taxon>Rhodospirillales</taxon>
        <taxon>Azospirillaceae</taxon>
        <taxon>Skermanella</taxon>
    </lineage>
</organism>
<feature type="transmembrane region" description="Helical" evidence="4">
    <location>
        <begin position="51"/>
        <end position="72"/>
    </location>
</feature>
<evidence type="ECO:0000313" key="7">
    <source>
        <dbReference type="Proteomes" id="UP000595197"/>
    </source>
</evidence>
<reference evidence="6" key="1">
    <citation type="submission" date="2021-02" db="EMBL/GenBank/DDBJ databases">
        <title>Skermanella TT6 skin isolate.</title>
        <authorList>
            <person name="Lee K."/>
            <person name="Ganzorig M."/>
        </authorList>
    </citation>
    <scope>NUCLEOTIDE SEQUENCE</scope>
    <source>
        <strain evidence="6">TT6</strain>
    </source>
</reference>
<dbReference type="EMBL" id="CP067421">
    <property type="protein sequence ID" value="QQP93265.1"/>
    <property type="molecule type" value="Genomic_DNA"/>
</dbReference>
<dbReference type="InterPro" id="IPR036259">
    <property type="entry name" value="MFS_trans_sf"/>
</dbReference>
<dbReference type="PANTHER" id="PTHR23527">
    <property type="entry name" value="BLL3282 PROTEIN"/>
    <property type="match status" value="1"/>
</dbReference>
<evidence type="ECO:0000259" key="5">
    <source>
        <dbReference type="PROSITE" id="PS50850"/>
    </source>
</evidence>
<evidence type="ECO:0000313" key="6">
    <source>
        <dbReference type="EMBL" id="QQP93265.1"/>
    </source>
</evidence>
<dbReference type="Proteomes" id="UP000595197">
    <property type="component" value="Plasmid pTT6-1"/>
</dbReference>
<dbReference type="PROSITE" id="PS50850">
    <property type="entry name" value="MFS"/>
    <property type="match status" value="1"/>
</dbReference>
<dbReference type="InterPro" id="IPR020846">
    <property type="entry name" value="MFS_dom"/>
</dbReference>
<geneLocation type="plasmid" evidence="6 7">
    <name>pTT6-1</name>
</geneLocation>
<feature type="transmembrane region" description="Helical" evidence="4">
    <location>
        <begin position="84"/>
        <end position="111"/>
    </location>
</feature>
<accession>A0ABX7BFU4</accession>
<feature type="transmembrane region" description="Helical" evidence="4">
    <location>
        <begin position="249"/>
        <end position="272"/>
    </location>
</feature>
<evidence type="ECO:0000256" key="3">
    <source>
        <dbReference type="ARBA" id="ARBA00023136"/>
    </source>
</evidence>
<keyword evidence="1 4" id="KW-0812">Transmembrane</keyword>
<feature type="transmembrane region" description="Helical" evidence="4">
    <location>
        <begin position="309"/>
        <end position="332"/>
    </location>
</feature>
<evidence type="ECO:0000256" key="2">
    <source>
        <dbReference type="ARBA" id="ARBA00022989"/>
    </source>
</evidence>
<dbReference type="Pfam" id="PF07690">
    <property type="entry name" value="MFS_1"/>
    <property type="match status" value="1"/>
</dbReference>
<proteinExistence type="predicted"/>
<keyword evidence="7" id="KW-1185">Reference proteome</keyword>
<dbReference type="SUPFAM" id="SSF103473">
    <property type="entry name" value="MFS general substrate transporter"/>
    <property type="match status" value="1"/>
</dbReference>
<keyword evidence="6" id="KW-0614">Plasmid</keyword>
<feature type="transmembrane region" description="Helical" evidence="4">
    <location>
        <begin position="339"/>
        <end position="360"/>
    </location>
</feature>
<protein>
    <submittedName>
        <fullName evidence="6">MFS transporter</fullName>
    </submittedName>
</protein>
<dbReference type="RefSeq" id="WP_201082725.1">
    <property type="nucleotide sequence ID" value="NZ_CP067421.1"/>
</dbReference>
<feature type="domain" description="Major facilitator superfamily (MFS) profile" evidence="5">
    <location>
        <begin position="15"/>
        <end position="400"/>
    </location>
</feature>
<evidence type="ECO:0000256" key="4">
    <source>
        <dbReference type="SAM" id="Phobius"/>
    </source>
</evidence>
<keyword evidence="3 4" id="KW-0472">Membrane</keyword>
<feature type="transmembrane region" description="Helical" evidence="4">
    <location>
        <begin position="372"/>
        <end position="396"/>
    </location>
</feature>
<dbReference type="InterPro" id="IPR052952">
    <property type="entry name" value="MFS-Transporter"/>
</dbReference>
<feature type="transmembrane region" description="Helical" evidence="4">
    <location>
        <begin position="220"/>
        <end position="243"/>
    </location>
</feature>
<evidence type="ECO:0000256" key="1">
    <source>
        <dbReference type="ARBA" id="ARBA00022692"/>
    </source>
</evidence>
<dbReference type="Gene3D" id="1.20.1250.20">
    <property type="entry name" value="MFS general substrate transporter like domains"/>
    <property type="match status" value="2"/>
</dbReference>
<dbReference type="InterPro" id="IPR011701">
    <property type="entry name" value="MFS"/>
</dbReference>
<name>A0ABX7BFU4_9PROT</name>
<feature type="transmembrane region" description="Helical" evidence="4">
    <location>
        <begin position="12"/>
        <end position="36"/>
    </location>
</feature>
<sequence>MTVRNGAPAVDLFGVVAETTAVQTIASMAVLLVPAIAPEIARVLGVPASMIGYQIGALYVAAMGSSLVAGGLVRRYGACRTSQISMACTALGCIAITVPHLGTLLVGSLAIGAGYGLPNPSAAHLLVRHAPERRRNLIFSIKQTGVPLGGMAAGLLGPFLAVSYGWQSGLIACAAAAAGLCLVAQRVRDRWDVDRAPGSPVLRMPLEGLRAVAGSRRLSLLAGASLCFSAIQLSVMSFMVVLLVEEVGIGLLAAGSILAASQVAGVLGRILWGAVADRTGDASLVLILLAAIMAGACAMVVTIGPAWPISLVTAIFAILGLTAAGWNGVFLAEVAKRSHFAQIGATTGAVMFFTFLGVVVGPPTLSFAHDAFGGYAAGFIALAVAALLGGALAFMARRCP</sequence>
<dbReference type="PANTHER" id="PTHR23527:SF1">
    <property type="entry name" value="BLL3282 PROTEIN"/>
    <property type="match status" value="1"/>
</dbReference>
<gene>
    <name evidence="6" type="ORF">IGS68_29560</name>
</gene>
<feature type="transmembrane region" description="Helical" evidence="4">
    <location>
        <begin position="164"/>
        <end position="184"/>
    </location>
</feature>
<keyword evidence="2 4" id="KW-1133">Transmembrane helix</keyword>